<dbReference type="InterPro" id="IPR016166">
    <property type="entry name" value="FAD-bd_PCMH"/>
</dbReference>
<evidence type="ECO:0000313" key="9">
    <source>
        <dbReference type="Proteomes" id="UP001303647"/>
    </source>
</evidence>
<dbReference type="SUPFAM" id="SSF56176">
    <property type="entry name" value="FAD-binding/transporter-associated domain-like"/>
    <property type="match status" value="1"/>
</dbReference>
<evidence type="ECO:0000256" key="1">
    <source>
        <dbReference type="ARBA" id="ARBA00005466"/>
    </source>
</evidence>
<dbReference type="GO" id="GO:0071949">
    <property type="term" value="F:FAD binding"/>
    <property type="evidence" value="ECO:0007669"/>
    <property type="project" value="InterPro"/>
</dbReference>
<dbReference type="InterPro" id="IPR036318">
    <property type="entry name" value="FAD-bd_PCMH-like_sf"/>
</dbReference>
<evidence type="ECO:0000256" key="5">
    <source>
        <dbReference type="ARBA" id="ARBA00023002"/>
    </source>
</evidence>
<feature type="domain" description="FAD-binding PCMH-type" evidence="7">
    <location>
        <begin position="61"/>
        <end position="234"/>
    </location>
</feature>
<dbReference type="PANTHER" id="PTHR42973">
    <property type="entry name" value="BINDING OXIDOREDUCTASE, PUTATIVE (AFU_ORTHOLOGUE AFUA_1G17690)-RELATED"/>
    <property type="match status" value="1"/>
</dbReference>
<dbReference type="InterPro" id="IPR006094">
    <property type="entry name" value="Oxid_FAD_bind_N"/>
</dbReference>
<evidence type="ECO:0000256" key="2">
    <source>
        <dbReference type="ARBA" id="ARBA00022630"/>
    </source>
</evidence>
<dbReference type="InterPro" id="IPR012951">
    <property type="entry name" value="BBE"/>
</dbReference>
<dbReference type="AlphaFoldDB" id="A0AAN7HLI6"/>
<organism evidence="8 9">
    <name type="scientific">Corynascus novoguineensis</name>
    <dbReference type="NCBI Taxonomy" id="1126955"/>
    <lineage>
        <taxon>Eukaryota</taxon>
        <taxon>Fungi</taxon>
        <taxon>Dikarya</taxon>
        <taxon>Ascomycota</taxon>
        <taxon>Pezizomycotina</taxon>
        <taxon>Sordariomycetes</taxon>
        <taxon>Sordariomycetidae</taxon>
        <taxon>Sordariales</taxon>
        <taxon>Chaetomiaceae</taxon>
        <taxon>Corynascus</taxon>
    </lineage>
</organism>
<dbReference type="PROSITE" id="PS51387">
    <property type="entry name" value="FAD_PCMH"/>
    <property type="match status" value="1"/>
</dbReference>
<evidence type="ECO:0000259" key="7">
    <source>
        <dbReference type="PROSITE" id="PS51387"/>
    </source>
</evidence>
<dbReference type="Pfam" id="PF01565">
    <property type="entry name" value="FAD_binding_4"/>
    <property type="match status" value="1"/>
</dbReference>
<reference evidence="8" key="2">
    <citation type="submission" date="2023-05" db="EMBL/GenBank/DDBJ databases">
        <authorList>
            <consortium name="Lawrence Berkeley National Laboratory"/>
            <person name="Steindorff A."/>
            <person name="Hensen N."/>
            <person name="Bonometti L."/>
            <person name="Westerberg I."/>
            <person name="Brannstrom I.O."/>
            <person name="Guillou S."/>
            <person name="Cros-Aarteil S."/>
            <person name="Calhoun S."/>
            <person name="Haridas S."/>
            <person name="Kuo A."/>
            <person name="Mondo S."/>
            <person name="Pangilinan J."/>
            <person name="Riley R."/>
            <person name="Labutti K."/>
            <person name="Andreopoulos B."/>
            <person name="Lipzen A."/>
            <person name="Chen C."/>
            <person name="Yanf M."/>
            <person name="Daum C."/>
            <person name="Ng V."/>
            <person name="Clum A."/>
            <person name="Ohm R."/>
            <person name="Martin F."/>
            <person name="Silar P."/>
            <person name="Natvig D."/>
            <person name="Lalanne C."/>
            <person name="Gautier V."/>
            <person name="Ament-Velasquez S.L."/>
            <person name="Kruys A."/>
            <person name="Hutchinson M.I."/>
            <person name="Powell A.J."/>
            <person name="Barry K."/>
            <person name="Miller A.N."/>
            <person name="Grigoriev I.V."/>
            <person name="Debuchy R."/>
            <person name="Gladieux P."/>
            <person name="Thoren M.H."/>
            <person name="Johannesson H."/>
        </authorList>
    </citation>
    <scope>NUCLEOTIDE SEQUENCE</scope>
    <source>
        <strain evidence="8">CBS 359.72</strain>
    </source>
</reference>
<proteinExistence type="inferred from homology"/>
<dbReference type="Gene3D" id="3.30.465.10">
    <property type="match status" value="1"/>
</dbReference>
<reference evidence="8" key="1">
    <citation type="journal article" date="2023" name="Mol. Phylogenet. Evol.">
        <title>Genome-scale phylogeny and comparative genomics of the fungal order Sordariales.</title>
        <authorList>
            <person name="Hensen N."/>
            <person name="Bonometti L."/>
            <person name="Westerberg I."/>
            <person name="Brannstrom I.O."/>
            <person name="Guillou S."/>
            <person name="Cros-Aarteil S."/>
            <person name="Calhoun S."/>
            <person name="Haridas S."/>
            <person name="Kuo A."/>
            <person name="Mondo S."/>
            <person name="Pangilinan J."/>
            <person name="Riley R."/>
            <person name="LaButti K."/>
            <person name="Andreopoulos B."/>
            <person name="Lipzen A."/>
            <person name="Chen C."/>
            <person name="Yan M."/>
            <person name="Daum C."/>
            <person name="Ng V."/>
            <person name="Clum A."/>
            <person name="Steindorff A."/>
            <person name="Ohm R.A."/>
            <person name="Martin F."/>
            <person name="Silar P."/>
            <person name="Natvig D.O."/>
            <person name="Lalanne C."/>
            <person name="Gautier V."/>
            <person name="Ament-Velasquez S.L."/>
            <person name="Kruys A."/>
            <person name="Hutchinson M.I."/>
            <person name="Powell A.J."/>
            <person name="Barry K."/>
            <person name="Miller A.N."/>
            <person name="Grigoriev I.V."/>
            <person name="Debuchy R."/>
            <person name="Gladieux P."/>
            <person name="Hiltunen Thoren M."/>
            <person name="Johannesson H."/>
        </authorList>
    </citation>
    <scope>NUCLEOTIDE SEQUENCE</scope>
    <source>
        <strain evidence="8">CBS 359.72</strain>
    </source>
</reference>
<gene>
    <name evidence="8" type="ORF">C7999DRAFT_17393</name>
</gene>
<dbReference type="GO" id="GO:0016491">
    <property type="term" value="F:oxidoreductase activity"/>
    <property type="evidence" value="ECO:0007669"/>
    <property type="project" value="UniProtKB-KW"/>
</dbReference>
<feature type="signal peptide" evidence="6">
    <location>
        <begin position="1"/>
        <end position="23"/>
    </location>
</feature>
<keyword evidence="5" id="KW-0560">Oxidoreductase</keyword>
<sequence>MVNLRSALALGLAQLCHLRVAQAISPQRIVHDLQAQLSVGSEVVLTSNPSFEEDFTSRFSASHSPKFVVGAKPKKVSDVQKVIRYASKNKVPFLATGGGHGYTWTLGELENAIQLDLGHFQTIDINTDANTMTIGGAVRIGNVTEQLHAVGKEFPVGMCPTVGISGYTLGGGVGPLGGMYGAASDNLLSAEVVTGSGEVLTVSAKSHPDLWYGLRGAGFNYGVVTSMKYRIHPATNNGEITVINAMFPAALNGSVWEACNSFVGRHPKELSILFAIRLNETLGGISPIASFIYFGPRDEALKVVKPFLDLNPLHVEIHQSNLAEFSNVALYADVADIGSRKAIDFAPFTLNLYKVDVKNLVNVINFMNTTLAENDDLKGATLSWAQYPTEGFLSYPSRSSAFAYRDVIVYFSIDGFTEDVAKLPLLDDFGKVLRDMLQLGSGRPQLETYVHFGHGDEGPRSWYSAAKLPRLRALKRVYDPRNLFSWYNPVPSVGH</sequence>
<keyword evidence="3 6" id="KW-0732">Signal</keyword>
<dbReference type="InterPro" id="IPR016169">
    <property type="entry name" value="FAD-bd_PCMH_sub2"/>
</dbReference>
<dbReference type="Gene3D" id="3.40.462.20">
    <property type="match status" value="1"/>
</dbReference>
<comment type="similarity">
    <text evidence="1">Belongs to the oxygen-dependent FAD-linked oxidoreductase family.</text>
</comment>
<name>A0AAN7HLI6_9PEZI</name>
<protein>
    <recommendedName>
        <fullName evidence="7">FAD-binding PCMH-type domain-containing protein</fullName>
    </recommendedName>
</protein>
<evidence type="ECO:0000256" key="6">
    <source>
        <dbReference type="SAM" id="SignalP"/>
    </source>
</evidence>
<accession>A0AAN7HLI6</accession>
<dbReference type="Proteomes" id="UP001303647">
    <property type="component" value="Unassembled WGS sequence"/>
</dbReference>
<evidence type="ECO:0000256" key="3">
    <source>
        <dbReference type="ARBA" id="ARBA00022729"/>
    </source>
</evidence>
<evidence type="ECO:0000313" key="8">
    <source>
        <dbReference type="EMBL" id="KAK4244339.1"/>
    </source>
</evidence>
<dbReference type="PANTHER" id="PTHR42973:SF32">
    <property type="entry name" value="FAD-LINKED OXIDOREDUCTASE AFOF"/>
    <property type="match status" value="1"/>
</dbReference>
<keyword evidence="2" id="KW-0285">Flavoprotein</keyword>
<evidence type="ECO:0000256" key="4">
    <source>
        <dbReference type="ARBA" id="ARBA00022827"/>
    </source>
</evidence>
<keyword evidence="9" id="KW-1185">Reference proteome</keyword>
<dbReference type="Pfam" id="PF08031">
    <property type="entry name" value="BBE"/>
    <property type="match status" value="1"/>
</dbReference>
<comment type="caution">
    <text evidence="8">The sequence shown here is derived from an EMBL/GenBank/DDBJ whole genome shotgun (WGS) entry which is preliminary data.</text>
</comment>
<dbReference type="EMBL" id="MU857744">
    <property type="protein sequence ID" value="KAK4244339.1"/>
    <property type="molecule type" value="Genomic_DNA"/>
</dbReference>
<feature type="chain" id="PRO_5042889201" description="FAD-binding PCMH-type domain-containing protein" evidence="6">
    <location>
        <begin position="24"/>
        <end position="495"/>
    </location>
</feature>
<keyword evidence="4" id="KW-0274">FAD</keyword>
<dbReference type="InterPro" id="IPR050416">
    <property type="entry name" value="FAD-linked_Oxidoreductase"/>
</dbReference>